<evidence type="ECO:0000313" key="2">
    <source>
        <dbReference type="Proteomes" id="UP000294360"/>
    </source>
</evidence>
<accession>A0A4U8Z2F3</accession>
<protein>
    <submittedName>
        <fullName evidence="1">Uncharacterized protein</fullName>
    </submittedName>
</protein>
<dbReference type="KEGG" id="mtun:MTUNDRAET4_2611"/>
<proteinExistence type="predicted"/>
<sequence length="38" mass="4427">MHTRERESAEVNPVKLTDFLSFDEGIGERHEPKQNDVD</sequence>
<reference evidence="1 2" key="1">
    <citation type="submission" date="2019-03" db="EMBL/GenBank/DDBJ databases">
        <authorList>
            <person name="Kox A.R. M."/>
        </authorList>
    </citation>
    <scope>NUCLEOTIDE SEQUENCE [LARGE SCALE GENOMIC DNA]</scope>
    <source>
        <strain evidence="1">MTUNDRAET4 annotated genome</strain>
    </source>
</reference>
<dbReference type="AlphaFoldDB" id="A0A4U8Z2F3"/>
<name>A0A4U8Z2F3_METTU</name>
<organism evidence="1 2">
    <name type="scientific">Methylocella tundrae</name>
    <dbReference type="NCBI Taxonomy" id="227605"/>
    <lineage>
        <taxon>Bacteria</taxon>
        <taxon>Pseudomonadati</taxon>
        <taxon>Pseudomonadota</taxon>
        <taxon>Alphaproteobacteria</taxon>
        <taxon>Hyphomicrobiales</taxon>
        <taxon>Beijerinckiaceae</taxon>
        <taxon>Methylocella</taxon>
    </lineage>
</organism>
<gene>
    <name evidence="1" type="ORF">MTUNDRAET4_2611</name>
</gene>
<evidence type="ECO:0000313" key="1">
    <source>
        <dbReference type="EMBL" id="VFU09498.1"/>
    </source>
</evidence>
<dbReference type="EMBL" id="LR536450">
    <property type="protein sequence ID" value="VFU09498.1"/>
    <property type="molecule type" value="Genomic_DNA"/>
</dbReference>
<dbReference type="Proteomes" id="UP000294360">
    <property type="component" value="Chromosome"/>
</dbReference>